<keyword evidence="1" id="KW-0472">Membrane</keyword>
<feature type="transmembrane region" description="Helical" evidence="1">
    <location>
        <begin position="97"/>
        <end position="114"/>
    </location>
</feature>
<keyword evidence="1" id="KW-1133">Transmembrane helix</keyword>
<dbReference type="Pfam" id="PF01569">
    <property type="entry name" value="PAP2"/>
    <property type="match status" value="1"/>
</dbReference>
<feature type="transmembrane region" description="Helical" evidence="1">
    <location>
        <begin position="199"/>
        <end position="221"/>
    </location>
</feature>
<dbReference type="EMBL" id="JARJFB010000144">
    <property type="protein sequence ID" value="MEA0971466.1"/>
    <property type="molecule type" value="Genomic_DNA"/>
</dbReference>
<reference evidence="3 4" key="1">
    <citation type="submission" date="2023-03" db="EMBL/GenBank/DDBJ databases">
        <title>Host association and intracellularity evolved multiple times independently in the Rickettsiales.</title>
        <authorList>
            <person name="Castelli M."/>
            <person name="Nardi T."/>
            <person name="Gammuto L."/>
            <person name="Bellinzona G."/>
            <person name="Sabaneyeva E."/>
            <person name="Potekhin A."/>
            <person name="Serra V."/>
            <person name="Petroni G."/>
            <person name="Sassera D."/>
        </authorList>
    </citation>
    <scope>NUCLEOTIDE SEQUENCE [LARGE SCALE GENOMIC DNA]</scope>
    <source>
        <strain evidence="3 4">Sr 2-6</strain>
    </source>
</reference>
<feature type="domain" description="Phosphatidic acid phosphatase type 2/haloperoxidase" evidence="2">
    <location>
        <begin position="68"/>
        <end position="139"/>
    </location>
</feature>
<dbReference type="Gene3D" id="1.20.144.10">
    <property type="entry name" value="Phosphatidic acid phosphatase type 2/haloperoxidase"/>
    <property type="match status" value="1"/>
</dbReference>
<gene>
    <name evidence="3" type="ORF">Megvenef_01445</name>
</gene>
<comment type="caution">
    <text evidence="3">The sequence shown here is derived from an EMBL/GenBank/DDBJ whole genome shotgun (WGS) entry which is preliminary data.</text>
</comment>
<feature type="transmembrane region" description="Helical" evidence="1">
    <location>
        <begin position="12"/>
        <end position="32"/>
    </location>
</feature>
<evidence type="ECO:0000313" key="3">
    <source>
        <dbReference type="EMBL" id="MEA0971466.1"/>
    </source>
</evidence>
<evidence type="ECO:0000259" key="2">
    <source>
        <dbReference type="Pfam" id="PF01569"/>
    </source>
</evidence>
<feature type="transmembrane region" description="Helical" evidence="1">
    <location>
        <begin position="71"/>
        <end position="91"/>
    </location>
</feature>
<evidence type="ECO:0000256" key="1">
    <source>
        <dbReference type="SAM" id="Phobius"/>
    </source>
</evidence>
<feature type="transmembrane region" description="Helical" evidence="1">
    <location>
        <begin position="38"/>
        <end position="59"/>
    </location>
</feature>
<keyword evidence="4" id="KW-1185">Reference proteome</keyword>
<dbReference type="Proteomes" id="UP001291687">
    <property type="component" value="Unassembled WGS sequence"/>
</dbReference>
<dbReference type="SUPFAM" id="SSF48317">
    <property type="entry name" value="Acid phosphatase/Vanadium-dependent haloperoxidase"/>
    <property type="match status" value="1"/>
</dbReference>
<keyword evidence="1" id="KW-0812">Transmembrane</keyword>
<feature type="transmembrane region" description="Helical" evidence="1">
    <location>
        <begin position="153"/>
        <end position="169"/>
    </location>
</feature>
<evidence type="ECO:0000313" key="4">
    <source>
        <dbReference type="Proteomes" id="UP001291687"/>
    </source>
</evidence>
<sequence length="256" mass="29232">MNMQYLDITSKFFLVFGQEFILIPLIIIGFLALNKKTYGHAIFLLLITMIFNTFLKSIFQIPLAEHLNKTGYAFPSGHMQSAIVFYGWLWFAHKNALVRSITSIIILGVGCALIQQKYHNLYDILGAVLFGILTLFIYAMVLQIKLFRNKPFLLGYILIAFSVGLLFSMDSLPNHTFMAFMVLTGFTLSWTVFPDSTEMTLSFFKSMIGFVCIVGIYFLLLQLKNYINLEYDIQWLIIGVLIPLTARVLKGKQGNE</sequence>
<dbReference type="InterPro" id="IPR000326">
    <property type="entry name" value="PAP2/HPO"/>
</dbReference>
<feature type="transmembrane region" description="Helical" evidence="1">
    <location>
        <begin position="121"/>
        <end position="141"/>
    </location>
</feature>
<protein>
    <submittedName>
        <fullName evidence="3">PAP2 superfamily domain protein</fullName>
    </submittedName>
</protein>
<proteinExistence type="predicted"/>
<name>A0ABU5NE89_9RICK</name>
<feature type="transmembrane region" description="Helical" evidence="1">
    <location>
        <begin position="176"/>
        <end position="193"/>
    </location>
</feature>
<dbReference type="InterPro" id="IPR036938">
    <property type="entry name" value="PAP2/HPO_sf"/>
</dbReference>
<organism evidence="3 4">
    <name type="scientific">Candidatus Megaera venefica</name>
    <dbReference type="NCBI Taxonomy" id="2055910"/>
    <lineage>
        <taxon>Bacteria</taxon>
        <taxon>Pseudomonadati</taxon>
        <taxon>Pseudomonadota</taxon>
        <taxon>Alphaproteobacteria</taxon>
        <taxon>Rickettsiales</taxon>
        <taxon>Rickettsiaceae</taxon>
        <taxon>Candidatus Megaera</taxon>
    </lineage>
</organism>
<accession>A0ABU5NE89</accession>